<accession>A0A6B3L9I0</accession>
<sequence length="317" mass="34928">MKFFLNLLLSLVLIALGYLLYPNIAGQLGLDQAEEEPTVAEEPAKQDPKVDEAPDPAVPAPDPAEDPKLTEEEEVDTEPTVAPQDLTPPAPTGDTTSAIAQRFPYPEIKSLADITKNWTEVPGRAYPETITIHKPLQFAVGNSGNTLTKPAGSKVVPLGTSKKRNIKVAMNRDSEAFAVIAMDETDFKDQVRALYRKGVERIYARVDAHRASELKRRQAAAAVPDEVKKTAGAIPETKNDEERYIAVMQASVDNGELRGIDASTIIDWRFLGFETINGEGYWTGAAVYETSTMFGRFREEAKALIKNDKVVRWIKSN</sequence>
<dbReference type="EMBL" id="CP066776">
    <property type="protein sequence ID" value="QQL45140.1"/>
    <property type="molecule type" value="Genomic_DNA"/>
</dbReference>
<reference evidence="2 3" key="1">
    <citation type="submission" date="2020-12" db="EMBL/GenBank/DDBJ databases">
        <title>Sulforoseuscoccus oceanibium gen. nov., sp. nov., a representative of the phylum Verrucomicrobia with special cytoplasmic membrane, and proposal of Sulforoseuscoccusaceae fam. nov.</title>
        <authorList>
            <person name="Xi F."/>
        </authorList>
    </citation>
    <scope>NUCLEOTIDE SEQUENCE [LARGE SCALE GENOMIC DNA]</scope>
    <source>
        <strain evidence="2 3">T37</strain>
    </source>
</reference>
<dbReference type="AlphaFoldDB" id="A0A6B3L9I0"/>
<name>A0A6B3L9I0_9BACT</name>
<organism evidence="2 3">
    <name type="scientific">Sulfuriroseicoccus oceanibius</name>
    <dbReference type="NCBI Taxonomy" id="2707525"/>
    <lineage>
        <taxon>Bacteria</taxon>
        <taxon>Pseudomonadati</taxon>
        <taxon>Verrucomicrobiota</taxon>
        <taxon>Verrucomicrobiia</taxon>
        <taxon>Verrucomicrobiales</taxon>
        <taxon>Verrucomicrobiaceae</taxon>
        <taxon>Sulfuriroseicoccus</taxon>
    </lineage>
</organism>
<feature type="compositionally biased region" description="Basic and acidic residues" evidence="1">
    <location>
        <begin position="42"/>
        <end position="52"/>
    </location>
</feature>
<proteinExistence type="predicted"/>
<feature type="region of interest" description="Disordered" evidence="1">
    <location>
        <begin position="34"/>
        <end position="97"/>
    </location>
</feature>
<keyword evidence="3" id="KW-1185">Reference proteome</keyword>
<evidence type="ECO:0000313" key="3">
    <source>
        <dbReference type="Proteomes" id="UP000475117"/>
    </source>
</evidence>
<evidence type="ECO:0000313" key="2">
    <source>
        <dbReference type="EMBL" id="QQL45140.1"/>
    </source>
</evidence>
<gene>
    <name evidence="2" type="ORF">G3M56_000705</name>
</gene>
<dbReference type="KEGG" id="soa:G3M56_000705"/>
<dbReference type="Proteomes" id="UP000475117">
    <property type="component" value="Chromosome"/>
</dbReference>
<protein>
    <submittedName>
        <fullName evidence="2">Uncharacterized protein</fullName>
    </submittedName>
</protein>
<dbReference type="RefSeq" id="WP_164364957.1">
    <property type="nucleotide sequence ID" value="NZ_CP066776.1"/>
</dbReference>
<evidence type="ECO:0000256" key="1">
    <source>
        <dbReference type="SAM" id="MobiDB-lite"/>
    </source>
</evidence>